<reference evidence="5 6" key="1">
    <citation type="submission" date="2022-01" db="EMBL/GenBank/DDBJ databases">
        <title>Desulfofustis limnae sp. nov., a novel mesophilic sulfate-reducing bacterium isolated from marsh soil.</title>
        <authorList>
            <person name="Watanabe M."/>
            <person name="Takahashi A."/>
            <person name="Kojima H."/>
            <person name="Fukui M."/>
        </authorList>
    </citation>
    <scope>NUCLEOTIDE SEQUENCE [LARGE SCALE GENOMIC DNA]</scope>
    <source>
        <strain evidence="5 6">PPLL</strain>
    </source>
</reference>
<dbReference type="SMART" id="SM00345">
    <property type="entry name" value="HTH_GNTR"/>
    <property type="match status" value="1"/>
</dbReference>
<dbReference type="SMART" id="SM00895">
    <property type="entry name" value="FCD"/>
    <property type="match status" value="1"/>
</dbReference>
<dbReference type="Pfam" id="PF00392">
    <property type="entry name" value="GntR"/>
    <property type="match status" value="1"/>
</dbReference>
<dbReference type="InterPro" id="IPR036390">
    <property type="entry name" value="WH_DNA-bd_sf"/>
</dbReference>
<evidence type="ECO:0000256" key="1">
    <source>
        <dbReference type="ARBA" id="ARBA00023015"/>
    </source>
</evidence>
<proteinExistence type="predicted"/>
<dbReference type="EMBL" id="AP025516">
    <property type="protein sequence ID" value="BDD86850.1"/>
    <property type="molecule type" value="Genomic_DNA"/>
</dbReference>
<dbReference type="CDD" id="cd07377">
    <property type="entry name" value="WHTH_GntR"/>
    <property type="match status" value="1"/>
</dbReference>
<evidence type="ECO:0000313" key="6">
    <source>
        <dbReference type="Proteomes" id="UP000830055"/>
    </source>
</evidence>
<evidence type="ECO:0000313" key="5">
    <source>
        <dbReference type="EMBL" id="BDD86850.1"/>
    </source>
</evidence>
<evidence type="ECO:0000256" key="3">
    <source>
        <dbReference type="ARBA" id="ARBA00023163"/>
    </source>
</evidence>
<keyword evidence="1" id="KW-0805">Transcription regulation</keyword>
<accession>A0ABN6M4P1</accession>
<gene>
    <name evidence="5" type="ORF">DPPLL_12150</name>
</gene>
<dbReference type="InterPro" id="IPR036388">
    <property type="entry name" value="WH-like_DNA-bd_sf"/>
</dbReference>
<dbReference type="InterPro" id="IPR000524">
    <property type="entry name" value="Tscrpt_reg_HTH_GntR"/>
</dbReference>
<organism evidence="5 6">
    <name type="scientific">Desulfofustis limnaeus</name>
    <dbReference type="NCBI Taxonomy" id="2740163"/>
    <lineage>
        <taxon>Bacteria</taxon>
        <taxon>Pseudomonadati</taxon>
        <taxon>Thermodesulfobacteriota</taxon>
        <taxon>Desulfobulbia</taxon>
        <taxon>Desulfobulbales</taxon>
        <taxon>Desulfocapsaceae</taxon>
        <taxon>Desulfofustis</taxon>
    </lineage>
</organism>
<evidence type="ECO:0000256" key="2">
    <source>
        <dbReference type="ARBA" id="ARBA00023125"/>
    </source>
</evidence>
<protein>
    <submittedName>
        <fullName evidence="5">GntR family transcriptional regulator</fullName>
    </submittedName>
</protein>
<keyword evidence="3" id="KW-0804">Transcription</keyword>
<dbReference type="PROSITE" id="PS50949">
    <property type="entry name" value="HTH_GNTR"/>
    <property type="match status" value="1"/>
</dbReference>
<dbReference type="Pfam" id="PF07729">
    <property type="entry name" value="FCD"/>
    <property type="match status" value="1"/>
</dbReference>
<dbReference type="InterPro" id="IPR011711">
    <property type="entry name" value="GntR_C"/>
</dbReference>
<sequence length="215" mass="24490">MATQVVRKSLKDQIKTILIERIVTGRLQPGDRIKELQVARELGTSQAPVREAIRCLETLGYVDHTPHVGAMVKSFDRREVEEAYQVREAVEVYALTRLGHSRDKLLAVLSTCLEEMEKGIAEREFQRFTAADNLFHRTIVEASGNQTMIRVWDSLKIQVQVVATVVEAAMPLDVIYRMHPPIIEALRGEADDRAAHLLADHYQTIGTFWRQRSDD</sequence>
<dbReference type="Proteomes" id="UP000830055">
    <property type="component" value="Chromosome"/>
</dbReference>
<name>A0ABN6M4P1_9BACT</name>
<dbReference type="PANTHER" id="PTHR43537">
    <property type="entry name" value="TRANSCRIPTIONAL REGULATOR, GNTR FAMILY"/>
    <property type="match status" value="1"/>
</dbReference>
<keyword evidence="2" id="KW-0238">DNA-binding</keyword>
<keyword evidence="6" id="KW-1185">Reference proteome</keyword>
<dbReference type="Gene3D" id="1.20.120.530">
    <property type="entry name" value="GntR ligand-binding domain-like"/>
    <property type="match status" value="1"/>
</dbReference>
<evidence type="ECO:0000259" key="4">
    <source>
        <dbReference type="PROSITE" id="PS50949"/>
    </source>
</evidence>
<dbReference type="SUPFAM" id="SSF48008">
    <property type="entry name" value="GntR ligand-binding domain-like"/>
    <property type="match status" value="1"/>
</dbReference>
<feature type="domain" description="HTH gntR-type" evidence="4">
    <location>
        <begin position="8"/>
        <end position="75"/>
    </location>
</feature>
<dbReference type="PANTHER" id="PTHR43537:SF5">
    <property type="entry name" value="UXU OPERON TRANSCRIPTIONAL REGULATOR"/>
    <property type="match status" value="1"/>
</dbReference>
<dbReference type="SUPFAM" id="SSF46785">
    <property type="entry name" value="Winged helix' DNA-binding domain"/>
    <property type="match status" value="1"/>
</dbReference>
<dbReference type="RefSeq" id="WP_284153920.1">
    <property type="nucleotide sequence ID" value="NZ_AP025516.1"/>
</dbReference>
<dbReference type="InterPro" id="IPR008920">
    <property type="entry name" value="TF_FadR/GntR_C"/>
</dbReference>
<dbReference type="Gene3D" id="1.10.10.10">
    <property type="entry name" value="Winged helix-like DNA-binding domain superfamily/Winged helix DNA-binding domain"/>
    <property type="match status" value="1"/>
</dbReference>